<protein>
    <submittedName>
        <fullName evidence="3">DUF3124 domain-containing protein</fullName>
    </submittedName>
</protein>
<dbReference type="AlphaFoldDB" id="A0A183JR20"/>
<dbReference type="Proteomes" id="UP000279833">
    <property type="component" value="Unassembled WGS sequence"/>
</dbReference>
<reference evidence="3" key="1">
    <citation type="submission" date="2016-06" db="UniProtKB">
        <authorList>
            <consortium name="WormBaseParasite"/>
        </authorList>
    </citation>
    <scope>IDENTIFICATION</scope>
</reference>
<organism evidence="3">
    <name type="scientific">Schistosoma curassoni</name>
    <dbReference type="NCBI Taxonomy" id="6186"/>
    <lineage>
        <taxon>Eukaryota</taxon>
        <taxon>Metazoa</taxon>
        <taxon>Spiralia</taxon>
        <taxon>Lophotrochozoa</taxon>
        <taxon>Platyhelminthes</taxon>
        <taxon>Trematoda</taxon>
        <taxon>Digenea</taxon>
        <taxon>Strigeidida</taxon>
        <taxon>Schistosomatoidea</taxon>
        <taxon>Schistosomatidae</taxon>
        <taxon>Schistosoma</taxon>
    </lineage>
</organism>
<reference evidence="1 2" key="2">
    <citation type="submission" date="2018-11" db="EMBL/GenBank/DDBJ databases">
        <authorList>
            <consortium name="Pathogen Informatics"/>
        </authorList>
    </citation>
    <scope>NUCLEOTIDE SEQUENCE [LARGE SCALE GENOMIC DNA]</scope>
    <source>
        <strain evidence="1">Dakar</strain>
        <strain evidence="2">Dakar, Senegal</strain>
    </source>
</reference>
<evidence type="ECO:0000313" key="1">
    <source>
        <dbReference type="EMBL" id="VDO93583.1"/>
    </source>
</evidence>
<gene>
    <name evidence="1" type="ORF">SCUD_LOCUS5159</name>
</gene>
<evidence type="ECO:0000313" key="3">
    <source>
        <dbReference type="WBParaSite" id="SCUD_0000515901-mRNA-1"/>
    </source>
</evidence>
<keyword evidence="2" id="KW-1185">Reference proteome</keyword>
<evidence type="ECO:0000313" key="2">
    <source>
        <dbReference type="Proteomes" id="UP000279833"/>
    </source>
</evidence>
<sequence>MSIQIEELKKIDNIVFYYHVYAYPSKKNVYVDVVTDYQHQI</sequence>
<name>A0A183JR20_9TREM</name>
<dbReference type="EMBL" id="UZAK01007917">
    <property type="protein sequence ID" value="VDO93583.1"/>
    <property type="molecule type" value="Genomic_DNA"/>
</dbReference>
<accession>A0A183JR20</accession>
<dbReference type="WBParaSite" id="SCUD_0000515901-mRNA-1">
    <property type="protein sequence ID" value="SCUD_0000515901-mRNA-1"/>
    <property type="gene ID" value="SCUD_0000515901"/>
</dbReference>
<proteinExistence type="predicted"/>